<protein>
    <submittedName>
        <fullName evidence="1">Uncharacterized protein</fullName>
    </submittedName>
</protein>
<proteinExistence type="predicted"/>
<sequence length="64" mass="7241">MATVIPSTESTPDGNEMDSIIECDNCHDHFSPEFMVNMDGIADGQTWCKNCYEEFSVFCGRLDR</sequence>
<gene>
    <name evidence="1" type="ORF">SAMN05444390_11210</name>
</gene>
<keyword evidence="2" id="KW-1185">Reference proteome</keyword>
<evidence type="ECO:0000313" key="1">
    <source>
        <dbReference type="EMBL" id="SEG89384.1"/>
    </source>
</evidence>
<name>A0A1H6DWC3_9GAMM</name>
<dbReference type="Proteomes" id="UP000236745">
    <property type="component" value="Unassembled WGS sequence"/>
</dbReference>
<evidence type="ECO:0000313" key="2">
    <source>
        <dbReference type="Proteomes" id="UP000236745"/>
    </source>
</evidence>
<accession>A0A1H6DWC3</accession>
<organism evidence="1 2">
    <name type="scientific">Marinobacterium lutimaris</name>
    <dbReference type="NCBI Taxonomy" id="568106"/>
    <lineage>
        <taxon>Bacteria</taxon>
        <taxon>Pseudomonadati</taxon>
        <taxon>Pseudomonadota</taxon>
        <taxon>Gammaproteobacteria</taxon>
        <taxon>Oceanospirillales</taxon>
        <taxon>Oceanospirillaceae</taxon>
        <taxon>Marinobacterium</taxon>
    </lineage>
</organism>
<dbReference type="EMBL" id="FNVQ01000012">
    <property type="protein sequence ID" value="SEG89384.1"/>
    <property type="molecule type" value="Genomic_DNA"/>
</dbReference>
<dbReference type="AlphaFoldDB" id="A0A1H6DWC3"/>
<reference evidence="1 2" key="1">
    <citation type="submission" date="2016-10" db="EMBL/GenBank/DDBJ databases">
        <authorList>
            <person name="de Groot N.N."/>
        </authorList>
    </citation>
    <scope>NUCLEOTIDE SEQUENCE [LARGE SCALE GENOMIC DNA]</scope>
    <source>
        <strain evidence="1 2">DSM 22012</strain>
    </source>
</reference>